<dbReference type="EMBL" id="HBFC01010084">
    <property type="protein sequence ID" value="CAD8703158.1"/>
    <property type="molecule type" value="Transcribed_RNA"/>
</dbReference>
<gene>
    <name evidence="4" type="ORF">MANT1106_LOCUS5840</name>
</gene>
<keyword evidence="3" id="KW-1133">Transmembrane helix</keyword>
<organism evidence="4">
    <name type="scientific">Mantoniella antarctica</name>
    <dbReference type="NCBI Taxonomy" id="81844"/>
    <lineage>
        <taxon>Eukaryota</taxon>
        <taxon>Viridiplantae</taxon>
        <taxon>Chlorophyta</taxon>
        <taxon>Mamiellophyceae</taxon>
        <taxon>Mamiellales</taxon>
        <taxon>Mamiellaceae</taxon>
        <taxon>Mantoniella</taxon>
    </lineage>
</organism>
<evidence type="ECO:0000256" key="3">
    <source>
        <dbReference type="SAM" id="Phobius"/>
    </source>
</evidence>
<feature type="region of interest" description="Disordered" evidence="2">
    <location>
        <begin position="1"/>
        <end position="40"/>
    </location>
</feature>
<protein>
    <submittedName>
        <fullName evidence="4">Uncharacterized protein</fullName>
    </submittedName>
</protein>
<evidence type="ECO:0000256" key="2">
    <source>
        <dbReference type="SAM" id="MobiDB-lite"/>
    </source>
</evidence>
<evidence type="ECO:0000313" key="4">
    <source>
        <dbReference type="EMBL" id="CAD8703158.1"/>
    </source>
</evidence>
<evidence type="ECO:0000256" key="1">
    <source>
        <dbReference type="SAM" id="Coils"/>
    </source>
</evidence>
<reference evidence="4" key="1">
    <citation type="submission" date="2021-01" db="EMBL/GenBank/DDBJ databases">
        <authorList>
            <person name="Corre E."/>
            <person name="Pelletier E."/>
            <person name="Niang G."/>
            <person name="Scheremetjew M."/>
            <person name="Finn R."/>
            <person name="Kale V."/>
            <person name="Holt S."/>
            <person name="Cochrane G."/>
            <person name="Meng A."/>
            <person name="Brown T."/>
            <person name="Cohen L."/>
        </authorList>
    </citation>
    <scope>NUCLEOTIDE SEQUENCE</scope>
    <source>
        <strain evidence="4">SL-175</strain>
    </source>
</reference>
<keyword evidence="1" id="KW-0175">Coiled coil</keyword>
<feature type="region of interest" description="Disordered" evidence="2">
    <location>
        <begin position="143"/>
        <end position="166"/>
    </location>
</feature>
<feature type="region of interest" description="Disordered" evidence="2">
    <location>
        <begin position="363"/>
        <end position="396"/>
    </location>
</feature>
<feature type="transmembrane region" description="Helical" evidence="3">
    <location>
        <begin position="37"/>
        <end position="63"/>
    </location>
</feature>
<keyword evidence="3" id="KW-0472">Membrane</keyword>
<sequence>MMRQTDAARAEKVEKEKERGARGQSSRRSKQQSKDGVAVRSNTATGGVMAVVVLFIFGGIWMMTQGRSPSVPPSASADPSISPVPFITSSLDALGAESSAAASVDVAAAADPKVVSAGGGGAAAAVELEAKSKVVKAAVESKAEVEVAESPPPPRPRTFNPPAPPQSFTRWAALSIPTTCLRPGVSPSGIIPGLELHDREGVDAHYMRPEGTTEAVTSPEALQKTAAQEAAHEEVMDKVQDAKEELKEAVEELQEEVQEAKDTADAVELETKGGILDVAEVEAADGGDSDDSITSATGTAADANAMDETTGAVDETAAPAEEDPPAGADADVAADPSLSPELPSGVLAADVAESKHRRLLAAPAFSRRLLRNKGPHPETPKQPEYPEQPDPTPAVRTPAVRVPRQRSAGPTHNPLLLTKGDAEAYETSAQTEKKVMHLVANVSLFDIACQFTTAECGDAAALQLAAALRADAEAVINPDVTPEELRRVSYGLASMHSNSRTMLNASALPAMGKAGALGSCALSSDAEYDPAGRRYDATVSRFATVIDLHDTLVYCAPKAHYCKFTKLTSPVSEVTVRLDASSYLMAKTQGAAIHRALSGDRALGGGVVNWGHAGDPTHQFISTIMLLRSGLCSRLDIYGQPSVPMDWYRSQGYGHITAVPGPSAADKVLAKTLVQERFFYRVVMHEGKMCFFK</sequence>
<proteinExistence type="predicted"/>
<feature type="coiled-coil region" evidence="1">
    <location>
        <begin position="225"/>
        <end position="270"/>
    </location>
</feature>
<accession>A0A7S0SDP3</accession>
<feature type="region of interest" description="Disordered" evidence="2">
    <location>
        <begin position="283"/>
        <end position="341"/>
    </location>
</feature>
<feature type="compositionally biased region" description="Low complexity" evidence="2">
    <location>
        <begin position="312"/>
        <end position="336"/>
    </location>
</feature>
<feature type="compositionally biased region" description="Pro residues" evidence="2">
    <location>
        <begin position="150"/>
        <end position="165"/>
    </location>
</feature>
<keyword evidence="3" id="KW-0812">Transmembrane</keyword>
<name>A0A7S0SDP3_9CHLO</name>
<dbReference type="AlphaFoldDB" id="A0A7S0SDP3"/>
<feature type="compositionally biased region" description="Basic and acidic residues" evidence="2">
    <location>
        <begin position="1"/>
        <end position="21"/>
    </location>
</feature>